<feature type="transmembrane region" description="Helical" evidence="1">
    <location>
        <begin position="103"/>
        <end position="120"/>
    </location>
</feature>
<organism evidence="2">
    <name type="scientific">freshwater metagenome</name>
    <dbReference type="NCBI Taxonomy" id="449393"/>
    <lineage>
        <taxon>unclassified sequences</taxon>
        <taxon>metagenomes</taxon>
        <taxon>ecological metagenomes</taxon>
    </lineage>
</organism>
<evidence type="ECO:0000313" key="2">
    <source>
        <dbReference type="EMBL" id="CAB4332413.1"/>
    </source>
</evidence>
<feature type="transmembrane region" description="Helical" evidence="1">
    <location>
        <begin position="127"/>
        <end position="143"/>
    </location>
</feature>
<dbReference type="AlphaFoldDB" id="A0A6J5YXP9"/>
<name>A0A6J5YXP9_9ZZZZ</name>
<feature type="transmembrane region" description="Helical" evidence="1">
    <location>
        <begin position="177"/>
        <end position="199"/>
    </location>
</feature>
<evidence type="ECO:0000256" key="1">
    <source>
        <dbReference type="SAM" id="Phobius"/>
    </source>
</evidence>
<sequence length="205" mass="22660">MMSSKSNESKNPSRKSGLLIHASGFFYTKSNLATAFLATSVFASYLLFFLTRQGKAFEVANSSVKSLGTTLGFGQAEILAFFAERSDQMIDAYISFNQVWDSLFGLIYGVMYVVWVSILFKPYSQKIGLLNLLPFAQVLFDWLENFALATLSRQYLADGTISSSTALLASTSSSIKWIFSLLVYGVIFGGIGIRIVGALKRRSQR</sequence>
<proteinExistence type="predicted"/>
<feature type="transmembrane region" description="Helical" evidence="1">
    <location>
        <begin position="32"/>
        <end position="51"/>
    </location>
</feature>
<reference evidence="2" key="1">
    <citation type="submission" date="2020-05" db="EMBL/GenBank/DDBJ databases">
        <authorList>
            <person name="Chiriac C."/>
            <person name="Salcher M."/>
            <person name="Ghai R."/>
            <person name="Kavagutti S V."/>
        </authorList>
    </citation>
    <scope>NUCLEOTIDE SEQUENCE</scope>
</reference>
<gene>
    <name evidence="2" type="ORF">UFOPK3770_00296</name>
</gene>
<feature type="transmembrane region" description="Helical" evidence="1">
    <location>
        <begin position="63"/>
        <end position="83"/>
    </location>
</feature>
<keyword evidence="1" id="KW-0472">Membrane</keyword>
<keyword evidence="1" id="KW-0812">Transmembrane</keyword>
<protein>
    <submittedName>
        <fullName evidence="2">Unannotated protein</fullName>
    </submittedName>
</protein>
<keyword evidence="1" id="KW-1133">Transmembrane helix</keyword>
<dbReference type="EMBL" id="CAESAJ010000017">
    <property type="protein sequence ID" value="CAB4332413.1"/>
    <property type="molecule type" value="Genomic_DNA"/>
</dbReference>
<accession>A0A6J5YXP9</accession>